<reference evidence="1" key="2">
    <citation type="journal article" date="2015" name="Fish Shellfish Immunol.">
        <title>Early steps in the European eel (Anguilla anguilla)-Vibrio vulnificus interaction in the gills: Role of the RtxA13 toxin.</title>
        <authorList>
            <person name="Callol A."/>
            <person name="Pajuelo D."/>
            <person name="Ebbesson L."/>
            <person name="Teles M."/>
            <person name="MacKenzie S."/>
            <person name="Amaro C."/>
        </authorList>
    </citation>
    <scope>NUCLEOTIDE SEQUENCE</scope>
</reference>
<protein>
    <submittedName>
        <fullName evidence="1">Uncharacterized protein</fullName>
    </submittedName>
</protein>
<proteinExistence type="predicted"/>
<name>A0A0E9UMF4_ANGAN</name>
<sequence>MCTRSVTFRFCTARQAVYIYVF</sequence>
<accession>A0A0E9UMF4</accession>
<organism evidence="1">
    <name type="scientific">Anguilla anguilla</name>
    <name type="common">European freshwater eel</name>
    <name type="synonym">Muraena anguilla</name>
    <dbReference type="NCBI Taxonomy" id="7936"/>
    <lineage>
        <taxon>Eukaryota</taxon>
        <taxon>Metazoa</taxon>
        <taxon>Chordata</taxon>
        <taxon>Craniata</taxon>
        <taxon>Vertebrata</taxon>
        <taxon>Euteleostomi</taxon>
        <taxon>Actinopterygii</taxon>
        <taxon>Neopterygii</taxon>
        <taxon>Teleostei</taxon>
        <taxon>Anguilliformes</taxon>
        <taxon>Anguillidae</taxon>
        <taxon>Anguilla</taxon>
    </lineage>
</organism>
<dbReference type="EMBL" id="GBXM01042167">
    <property type="protein sequence ID" value="JAH66410.1"/>
    <property type="molecule type" value="Transcribed_RNA"/>
</dbReference>
<dbReference type="AlphaFoldDB" id="A0A0E9UMF4"/>
<evidence type="ECO:0000313" key="1">
    <source>
        <dbReference type="EMBL" id="JAH66410.1"/>
    </source>
</evidence>
<reference evidence="1" key="1">
    <citation type="submission" date="2014-11" db="EMBL/GenBank/DDBJ databases">
        <authorList>
            <person name="Amaro Gonzalez C."/>
        </authorList>
    </citation>
    <scope>NUCLEOTIDE SEQUENCE</scope>
</reference>